<accession>A0ABR1ASG8</accession>
<proteinExistence type="predicted"/>
<gene>
    <name evidence="2" type="ORF">RUM44_009364</name>
</gene>
<comment type="caution">
    <text evidence="2">The sequence shown here is derived from an EMBL/GenBank/DDBJ whole genome shotgun (WGS) entry which is preliminary data.</text>
</comment>
<name>A0ABR1ASG8_POLSC</name>
<feature type="transmembrane region" description="Helical" evidence="1">
    <location>
        <begin position="87"/>
        <end position="107"/>
    </location>
</feature>
<evidence type="ECO:0000313" key="2">
    <source>
        <dbReference type="EMBL" id="KAK6626887.1"/>
    </source>
</evidence>
<dbReference type="EMBL" id="JAWJWF010000045">
    <property type="protein sequence ID" value="KAK6626887.1"/>
    <property type="molecule type" value="Genomic_DNA"/>
</dbReference>
<keyword evidence="3" id="KW-1185">Reference proteome</keyword>
<sequence length="111" mass="12014">MAVLRGPFENWRKFHPSHTAAQMGTPLPAKAERLPKIFGFVFFLVPVTSAAGKVTLANCVVLFGLVSSASCHNLMSTMRVMRATKQINSRLFAGEVAFGEIFAVALARSST</sequence>
<protein>
    <submittedName>
        <fullName evidence="2">Uncharacterized protein</fullName>
    </submittedName>
</protein>
<feature type="transmembrane region" description="Helical" evidence="1">
    <location>
        <begin position="37"/>
        <end position="66"/>
    </location>
</feature>
<keyword evidence="1" id="KW-0812">Transmembrane</keyword>
<reference evidence="2 3" key="1">
    <citation type="submission" date="2023-09" db="EMBL/GenBank/DDBJ databases">
        <title>Genomes of two closely related lineages of the louse Polyplax serrata with different host specificities.</title>
        <authorList>
            <person name="Martinu J."/>
            <person name="Tarabai H."/>
            <person name="Stefka J."/>
            <person name="Hypsa V."/>
        </authorList>
    </citation>
    <scope>NUCLEOTIDE SEQUENCE [LARGE SCALE GENOMIC DNA]</scope>
    <source>
        <strain evidence="2">98ZLc_SE</strain>
    </source>
</reference>
<organism evidence="2 3">
    <name type="scientific">Polyplax serrata</name>
    <name type="common">Common mouse louse</name>
    <dbReference type="NCBI Taxonomy" id="468196"/>
    <lineage>
        <taxon>Eukaryota</taxon>
        <taxon>Metazoa</taxon>
        <taxon>Ecdysozoa</taxon>
        <taxon>Arthropoda</taxon>
        <taxon>Hexapoda</taxon>
        <taxon>Insecta</taxon>
        <taxon>Pterygota</taxon>
        <taxon>Neoptera</taxon>
        <taxon>Paraneoptera</taxon>
        <taxon>Psocodea</taxon>
        <taxon>Troctomorpha</taxon>
        <taxon>Phthiraptera</taxon>
        <taxon>Anoplura</taxon>
        <taxon>Polyplacidae</taxon>
        <taxon>Polyplax</taxon>
    </lineage>
</organism>
<keyword evidence="1" id="KW-0472">Membrane</keyword>
<evidence type="ECO:0000256" key="1">
    <source>
        <dbReference type="SAM" id="Phobius"/>
    </source>
</evidence>
<evidence type="ECO:0000313" key="3">
    <source>
        <dbReference type="Proteomes" id="UP001359485"/>
    </source>
</evidence>
<dbReference type="Proteomes" id="UP001359485">
    <property type="component" value="Unassembled WGS sequence"/>
</dbReference>
<keyword evidence="1" id="KW-1133">Transmembrane helix</keyword>